<dbReference type="RefSeq" id="WP_269478826.1">
    <property type="nucleotide sequence ID" value="NZ_JAOSHN010000014.1"/>
</dbReference>
<sequence length="389" mass="43928">MSAERSHALLSASSASRWLVCSPSARLEEQFPDVESDYAKEGSLAHEICELKIRQHFVKKQSAATYKKKLKRLQEDPLYEKEMDGYTDEYLDYVSGIVHGFDSPPYIAVEKRLDYSHVVPEGFGTGDCIIIGGDTMHVIDFKYGKGVPVKAEGNPQMKLYAAGALKEYEILYPVEKIMLHIVQPRNDHNNSGLIYKEELESWLNAVVKPGAQQAWNGEGEYRPSEETCRFCRAKATCRARSEQNLELAKEEFKKPPLLSAEEVGPILQKAKDLKAWAADLEEWALKEVLSGGTVPGWKAVEGRSVRKFADQDKAFQILACSGMIEEEMLYVRKPHTLSEIEKMLGKKEFRELLADQVVKPPGKPTLAPEEDQREPITLQTSAEEDFKEE</sequence>
<name>A0A9J6QZ77_9FIRM</name>
<evidence type="ECO:0000313" key="4">
    <source>
        <dbReference type="Proteomes" id="UP001065549"/>
    </source>
</evidence>
<accession>A0A9J6QZ77</accession>
<keyword evidence="4" id="KW-1185">Reference proteome</keyword>
<evidence type="ECO:0000256" key="1">
    <source>
        <dbReference type="ARBA" id="ARBA00022801"/>
    </source>
</evidence>
<proteinExistence type="predicted"/>
<protein>
    <submittedName>
        <fullName evidence="3">DUF2800 domain-containing protein</fullName>
    </submittedName>
</protein>
<dbReference type="AlphaFoldDB" id="A0A9J6QZ77"/>
<dbReference type="GO" id="GO:0016787">
    <property type="term" value="F:hydrolase activity"/>
    <property type="evidence" value="ECO:0007669"/>
    <property type="project" value="UniProtKB-KW"/>
</dbReference>
<dbReference type="Proteomes" id="UP001065549">
    <property type="component" value="Unassembled WGS sequence"/>
</dbReference>
<dbReference type="Pfam" id="PF10926">
    <property type="entry name" value="DUF2800"/>
    <property type="match status" value="1"/>
</dbReference>
<organism evidence="3 4">
    <name type="scientific">Hominibacterium faecale</name>
    <dbReference type="NCBI Taxonomy" id="2839743"/>
    <lineage>
        <taxon>Bacteria</taxon>
        <taxon>Bacillati</taxon>
        <taxon>Bacillota</taxon>
        <taxon>Clostridia</taxon>
        <taxon>Peptostreptococcales</taxon>
        <taxon>Anaerovoracaceae</taxon>
        <taxon>Hominibacterium</taxon>
    </lineage>
</organism>
<dbReference type="InterPro" id="IPR011604">
    <property type="entry name" value="PDDEXK-like_dom_sf"/>
</dbReference>
<dbReference type="EMBL" id="JAOSHN010000014">
    <property type="protein sequence ID" value="MCU7380830.1"/>
    <property type="molecule type" value="Genomic_DNA"/>
</dbReference>
<feature type="region of interest" description="Disordered" evidence="2">
    <location>
        <begin position="359"/>
        <end position="389"/>
    </location>
</feature>
<reference evidence="3" key="1">
    <citation type="submission" date="2022-09" db="EMBL/GenBank/DDBJ databases">
        <title>Culturomic study of gut microbiota in children with autism spectrum disorder.</title>
        <authorList>
            <person name="Efimov B.A."/>
            <person name="Chaplin A.V."/>
            <person name="Sokolova S.R."/>
            <person name="Pikina A.P."/>
            <person name="Korzhanova M."/>
            <person name="Belova V."/>
            <person name="Korostin D."/>
        </authorList>
    </citation>
    <scope>NUCLEOTIDE SEQUENCE</scope>
    <source>
        <strain evidence="3">ASD5510</strain>
    </source>
</reference>
<evidence type="ECO:0000313" key="3">
    <source>
        <dbReference type="EMBL" id="MCU7380830.1"/>
    </source>
</evidence>
<gene>
    <name evidence="3" type="ORF">OBO34_21175</name>
</gene>
<evidence type="ECO:0000256" key="2">
    <source>
        <dbReference type="SAM" id="MobiDB-lite"/>
    </source>
</evidence>
<keyword evidence="1" id="KW-0378">Hydrolase</keyword>
<dbReference type="InterPro" id="IPR021229">
    <property type="entry name" value="DUF2800"/>
</dbReference>
<dbReference type="Gene3D" id="3.90.320.10">
    <property type="match status" value="1"/>
</dbReference>
<comment type="caution">
    <text evidence="3">The sequence shown here is derived from an EMBL/GenBank/DDBJ whole genome shotgun (WGS) entry which is preliminary data.</text>
</comment>